<keyword evidence="2" id="KW-1185">Reference proteome</keyword>
<dbReference type="eggNOG" id="ENOG5032WRJ">
    <property type="taxonomic scope" value="Bacteria"/>
</dbReference>
<dbReference type="AlphaFoldDB" id="I0KHI1"/>
<protein>
    <submittedName>
        <fullName evidence="1">Uncharacterized protein</fullName>
    </submittedName>
</protein>
<sequence length="148" mass="16425">MRASLPSRLLCCWLAFSVLLSSMGYGLVEHWCQMRGHTKALLAFQKECPKPCQVADQSTPPALGSVVKRSACCKTNITYEHVDVSSFVADHQSLPAPSPAAFFTQPQLRFLLTMLLPETSDETSQPTADPPYFRTGRFLLSSLCTWLI</sequence>
<dbReference type="EMBL" id="HE796684">
    <property type="protein sequence ID" value="CCH03584.1"/>
    <property type="molecule type" value="Genomic_DNA"/>
</dbReference>
<gene>
    <name evidence="1" type="ORF">FAES_pFAES01092</name>
</gene>
<dbReference type="HOGENOM" id="CLU_1980173_0_0_10"/>
<dbReference type="Proteomes" id="UP000011058">
    <property type="component" value="Plasmid pFAES01"/>
</dbReference>
<keyword evidence="1" id="KW-0614">Plasmid</keyword>
<evidence type="ECO:0000313" key="1">
    <source>
        <dbReference type="EMBL" id="CCH03584.1"/>
    </source>
</evidence>
<dbReference type="OrthoDB" id="958970at2"/>
<dbReference type="RefSeq" id="WP_015056764.1">
    <property type="nucleotide sequence ID" value="NC_019012.1"/>
</dbReference>
<accession>I0KHI1</accession>
<dbReference type="KEGG" id="fae:FAES_pFAES01092"/>
<name>I0KHI1_9BACT</name>
<proteinExistence type="predicted"/>
<evidence type="ECO:0000313" key="2">
    <source>
        <dbReference type="Proteomes" id="UP000011058"/>
    </source>
</evidence>
<organism evidence="1 2">
    <name type="scientific">Fibrella aestuarina BUZ 2</name>
    <dbReference type="NCBI Taxonomy" id="1166018"/>
    <lineage>
        <taxon>Bacteria</taxon>
        <taxon>Pseudomonadati</taxon>
        <taxon>Bacteroidota</taxon>
        <taxon>Cytophagia</taxon>
        <taxon>Cytophagales</taxon>
        <taxon>Spirosomataceae</taxon>
        <taxon>Fibrella</taxon>
    </lineage>
</organism>
<reference evidence="1 2" key="1">
    <citation type="journal article" date="2012" name="J. Bacteriol.">
        <title>Genome Sequence of Fibrella aestuarina BUZ 2T, a Filamentous Marine Bacterium.</title>
        <authorList>
            <person name="Filippini M."/>
            <person name="Qi W."/>
            <person name="Blom J."/>
            <person name="Goesmann A."/>
            <person name="Smits T.H."/>
            <person name="Bagheri H.C."/>
        </authorList>
    </citation>
    <scope>NUCLEOTIDE SEQUENCE [LARGE SCALE GENOMIC DNA]</scope>
    <source>
        <strain evidence="2">BUZ 2T</strain>
        <plasmid evidence="1 2">pFAES01</plasmid>
    </source>
</reference>
<geneLocation type="plasmid" evidence="1 2">
    <name>pFAES01</name>
</geneLocation>